<organism evidence="7 8">
    <name type="scientific">Halovivax cerinus</name>
    <dbReference type="NCBI Taxonomy" id="1487865"/>
    <lineage>
        <taxon>Archaea</taxon>
        <taxon>Methanobacteriati</taxon>
        <taxon>Methanobacteriota</taxon>
        <taxon>Stenosarchaea group</taxon>
        <taxon>Halobacteria</taxon>
        <taxon>Halobacteriales</taxon>
        <taxon>Natrialbaceae</taxon>
        <taxon>Halovivax</taxon>
    </lineage>
</organism>
<dbReference type="SUPFAM" id="SSF51306">
    <property type="entry name" value="LexA/Signal peptidase"/>
    <property type="match status" value="1"/>
</dbReference>
<dbReference type="RefSeq" id="WP_256533194.1">
    <property type="nucleotide sequence ID" value="NZ_CP101824.1"/>
</dbReference>
<dbReference type="PANTHER" id="PTHR10806:SF6">
    <property type="entry name" value="SIGNAL PEPTIDASE COMPLEX CATALYTIC SUBUNIT SEC11"/>
    <property type="match status" value="1"/>
</dbReference>
<protein>
    <submittedName>
        <fullName evidence="7">S26 family signal peptidase</fullName>
    </submittedName>
</protein>
<feature type="transmembrane region" description="Helical" evidence="6">
    <location>
        <begin position="101"/>
        <end position="122"/>
    </location>
</feature>
<dbReference type="CDD" id="cd06530">
    <property type="entry name" value="S26_SPase_I"/>
    <property type="match status" value="1"/>
</dbReference>
<dbReference type="GeneID" id="73902307"/>
<name>A0ABD5NSE6_9EURY</name>
<gene>
    <name evidence="7" type="ORF">ACFOUR_15065</name>
</gene>
<keyword evidence="8" id="KW-1185">Reference proteome</keyword>
<dbReference type="AlphaFoldDB" id="A0ABD5NSE6"/>
<feature type="compositionally biased region" description="Basic and acidic residues" evidence="5">
    <location>
        <begin position="1"/>
        <end position="30"/>
    </location>
</feature>
<evidence type="ECO:0000256" key="6">
    <source>
        <dbReference type="SAM" id="Phobius"/>
    </source>
</evidence>
<dbReference type="PANTHER" id="PTHR10806">
    <property type="entry name" value="SIGNAL PEPTIDASE COMPLEX CATALYTIC SUBUNIT SEC11"/>
    <property type="match status" value="1"/>
</dbReference>
<dbReference type="EMBL" id="JBHSAQ010000013">
    <property type="protein sequence ID" value="MFC3959680.1"/>
    <property type="molecule type" value="Genomic_DNA"/>
</dbReference>
<dbReference type="Proteomes" id="UP001595846">
    <property type="component" value="Unassembled WGS sequence"/>
</dbReference>
<comment type="caution">
    <text evidence="7">The sequence shown here is derived from an EMBL/GenBank/DDBJ whole genome shotgun (WGS) entry which is preliminary data.</text>
</comment>
<comment type="subcellular location">
    <subcellularLocation>
        <location evidence="1">Membrane</location>
    </subcellularLocation>
</comment>
<evidence type="ECO:0000256" key="3">
    <source>
        <dbReference type="ARBA" id="ARBA00022989"/>
    </source>
</evidence>
<dbReference type="InterPro" id="IPR001733">
    <property type="entry name" value="Peptidase_S26B"/>
</dbReference>
<dbReference type="InterPro" id="IPR036286">
    <property type="entry name" value="LexA/Signal_pep-like_sf"/>
</dbReference>
<evidence type="ECO:0000256" key="2">
    <source>
        <dbReference type="ARBA" id="ARBA00022692"/>
    </source>
</evidence>
<dbReference type="InterPro" id="IPR019533">
    <property type="entry name" value="Peptidase_S26"/>
</dbReference>
<evidence type="ECO:0000256" key="1">
    <source>
        <dbReference type="ARBA" id="ARBA00004370"/>
    </source>
</evidence>
<reference evidence="7 8" key="1">
    <citation type="journal article" date="2019" name="Int. J. Syst. Evol. Microbiol.">
        <title>The Global Catalogue of Microorganisms (GCM) 10K type strain sequencing project: providing services to taxonomists for standard genome sequencing and annotation.</title>
        <authorList>
            <consortium name="The Broad Institute Genomics Platform"/>
            <consortium name="The Broad Institute Genome Sequencing Center for Infectious Disease"/>
            <person name="Wu L."/>
            <person name="Ma J."/>
        </authorList>
    </citation>
    <scope>NUCLEOTIDE SEQUENCE [LARGE SCALE GENOMIC DNA]</scope>
    <source>
        <strain evidence="7 8">IBRC-M 10256</strain>
    </source>
</reference>
<evidence type="ECO:0000313" key="8">
    <source>
        <dbReference type="Proteomes" id="UP001595846"/>
    </source>
</evidence>
<evidence type="ECO:0000256" key="4">
    <source>
        <dbReference type="ARBA" id="ARBA00023136"/>
    </source>
</evidence>
<accession>A0ABD5NSE6</accession>
<proteinExistence type="predicted"/>
<evidence type="ECO:0000256" key="5">
    <source>
        <dbReference type="SAM" id="MobiDB-lite"/>
    </source>
</evidence>
<sequence>MSDRGSDSTPNESDRTDERTDEPDRERTDDPPVGTDGPTVRTNGASDAPLPGSESGSRSQTPPAPEPSGRLNAASVSIEDDGLVRWFLRADSGAVVYARDIVSSVGLVMLIALVLFGVSGVWPPLVAVESGSMEPNMQTGDMIFVVEDERLVGDGAIEDTGIVTQGVAGETGHEKFNRPGDVIIFRPGGSDYATPVIHRASFWVERGENWVQTKADPQYVNGASCSDLPNCPAPYAGFVTKGDANRGYDQVPGYGAKRHDVVKPSWVEGKAAYRIPLLGNIRLWFDELFANGHAPVELTPLAAVGVSGMVHSRRAS</sequence>
<keyword evidence="2 6" id="KW-0812">Transmembrane</keyword>
<keyword evidence="3 6" id="KW-1133">Transmembrane helix</keyword>
<evidence type="ECO:0000313" key="7">
    <source>
        <dbReference type="EMBL" id="MFC3959680.1"/>
    </source>
</evidence>
<feature type="region of interest" description="Disordered" evidence="5">
    <location>
        <begin position="1"/>
        <end position="72"/>
    </location>
</feature>
<keyword evidence="4 6" id="KW-0472">Membrane</keyword>
<dbReference type="GO" id="GO:0016020">
    <property type="term" value="C:membrane"/>
    <property type="evidence" value="ECO:0007669"/>
    <property type="project" value="UniProtKB-SubCell"/>
</dbReference>